<dbReference type="SUPFAM" id="SSF49695">
    <property type="entry name" value="gamma-Crystallin-like"/>
    <property type="match status" value="1"/>
</dbReference>
<evidence type="ECO:0000313" key="1">
    <source>
        <dbReference type="EMBL" id="MFD1522137.1"/>
    </source>
</evidence>
<dbReference type="Gene3D" id="2.60.20.10">
    <property type="entry name" value="Crystallins"/>
    <property type="match status" value="1"/>
</dbReference>
<name>A0ABW4F5B1_9PSEU</name>
<dbReference type="PROSITE" id="PS51318">
    <property type="entry name" value="TAT"/>
    <property type="match status" value="1"/>
</dbReference>
<dbReference type="InterPro" id="IPR006311">
    <property type="entry name" value="TAT_signal"/>
</dbReference>
<organism evidence="1 2">
    <name type="scientific">Pseudonocardia yunnanensis</name>
    <dbReference type="NCBI Taxonomy" id="58107"/>
    <lineage>
        <taxon>Bacteria</taxon>
        <taxon>Bacillati</taxon>
        <taxon>Actinomycetota</taxon>
        <taxon>Actinomycetes</taxon>
        <taxon>Pseudonocardiales</taxon>
        <taxon>Pseudonocardiaceae</taxon>
        <taxon>Pseudonocardia</taxon>
    </lineage>
</organism>
<sequence length="167" mass="17023">MQKVAAHNGRTEMSRSWVRRVLVAAAAGAVAVAALSLAGVTGASAAVPTAAASGNLVAVPVALESAAQPAAPSAPMPGDPGEFDVFNNAEFQGGFANLTNATIPDLGADNLNLNDLISSAVNNSGTMMCLFPDPNFTGQPIQFPPNTQLGQFDQNENDTISSVRPCN</sequence>
<keyword evidence="2" id="KW-1185">Reference proteome</keyword>
<comment type="caution">
    <text evidence="1">The sequence shown here is derived from an EMBL/GenBank/DDBJ whole genome shotgun (WGS) entry which is preliminary data.</text>
</comment>
<reference evidence="2" key="1">
    <citation type="journal article" date="2019" name="Int. J. Syst. Evol. Microbiol.">
        <title>The Global Catalogue of Microorganisms (GCM) 10K type strain sequencing project: providing services to taxonomists for standard genome sequencing and annotation.</title>
        <authorList>
            <consortium name="The Broad Institute Genomics Platform"/>
            <consortium name="The Broad Institute Genome Sequencing Center for Infectious Disease"/>
            <person name="Wu L."/>
            <person name="Ma J."/>
        </authorList>
    </citation>
    <scope>NUCLEOTIDE SEQUENCE [LARGE SCALE GENOMIC DNA]</scope>
    <source>
        <strain evidence="2">CCM 7043</strain>
    </source>
</reference>
<dbReference type="InterPro" id="IPR011024">
    <property type="entry name" value="G_crystallin-like"/>
</dbReference>
<evidence type="ECO:0000313" key="2">
    <source>
        <dbReference type="Proteomes" id="UP001597114"/>
    </source>
</evidence>
<gene>
    <name evidence="1" type="ORF">ACFSJD_31890</name>
</gene>
<protein>
    <submittedName>
        <fullName evidence="1">Peptidase inhibitor family I36 protein</fullName>
    </submittedName>
</protein>
<dbReference type="EMBL" id="JBHUCO010000044">
    <property type="protein sequence ID" value="MFD1522137.1"/>
    <property type="molecule type" value="Genomic_DNA"/>
</dbReference>
<dbReference type="Proteomes" id="UP001597114">
    <property type="component" value="Unassembled WGS sequence"/>
</dbReference>
<dbReference type="RefSeq" id="WP_344730040.1">
    <property type="nucleotide sequence ID" value="NZ_BAAAUS010000064.1"/>
</dbReference>
<accession>A0ABW4F5B1</accession>
<proteinExistence type="predicted"/>
<dbReference type="Pfam" id="PF03995">
    <property type="entry name" value="Inhibitor_I36"/>
    <property type="match status" value="1"/>
</dbReference>